<evidence type="ECO:0000256" key="1">
    <source>
        <dbReference type="SAM" id="MobiDB-lite"/>
    </source>
</evidence>
<dbReference type="PANTHER" id="PTHR16131">
    <property type="entry name" value="LIGAND-DEPENDENT NUCLEAR RECEPTOR-INTERACTING FACTOR 1"/>
    <property type="match status" value="1"/>
</dbReference>
<dbReference type="PANTHER" id="PTHR16131:SF2">
    <property type="entry name" value="LIGAND-DEPENDENT NUCLEAR RECEPTOR-INTERACTING FACTOR 1"/>
    <property type="match status" value="1"/>
</dbReference>
<dbReference type="AlphaFoldDB" id="A0A226NHB1"/>
<evidence type="ECO:0000313" key="2">
    <source>
        <dbReference type="EMBL" id="OXB66788.1"/>
    </source>
</evidence>
<proteinExistence type="predicted"/>
<gene>
    <name evidence="2" type="ORF">ASZ78_015128</name>
</gene>
<name>A0A226NHB1_CALSU</name>
<feature type="region of interest" description="Disordered" evidence="1">
    <location>
        <begin position="1"/>
        <end position="26"/>
    </location>
</feature>
<organism evidence="2 3">
    <name type="scientific">Callipepla squamata</name>
    <name type="common">Scaled quail</name>
    <dbReference type="NCBI Taxonomy" id="9009"/>
    <lineage>
        <taxon>Eukaryota</taxon>
        <taxon>Metazoa</taxon>
        <taxon>Chordata</taxon>
        <taxon>Craniata</taxon>
        <taxon>Vertebrata</taxon>
        <taxon>Euteleostomi</taxon>
        <taxon>Archelosauria</taxon>
        <taxon>Archosauria</taxon>
        <taxon>Dinosauria</taxon>
        <taxon>Saurischia</taxon>
        <taxon>Theropoda</taxon>
        <taxon>Coelurosauria</taxon>
        <taxon>Aves</taxon>
        <taxon>Neognathae</taxon>
        <taxon>Galloanserae</taxon>
        <taxon>Galliformes</taxon>
        <taxon>Odontophoridae</taxon>
        <taxon>Callipepla</taxon>
    </lineage>
</organism>
<feature type="compositionally biased region" description="Basic and acidic residues" evidence="1">
    <location>
        <begin position="12"/>
        <end position="26"/>
    </location>
</feature>
<comment type="caution">
    <text evidence="2">The sequence shown here is derived from an EMBL/GenBank/DDBJ whole genome shotgun (WGS) entry which is preliminary data.</text>
</comment>
<dbReference type="Proteomes" id="UP000198323">
    <property type="component" value="Unassembled WGS sequence"/>
</dbReference>
<dbReference type="GO" id="GO:0006355">
    <property type="term" value="P:regulation of DNA-templated transcription"/>
    <property type="evidence" value="ECO:0007669"/>
    <property type="project" value="InterPro"/>
</dbReference>
<feature type="non-terminal residue" evidence="2">
    <location>
        <position position="1"/>
    </location>
</feature>
<evidence type="ECO:0000313" key="3">
    <source>
        <dbReference type="Proteomes" id="UP000198323"/>
    </source>
</evidence>
<dbReference type="GO" id="GO:0042974">
    <property type="term" value="F:nuclear retinoic acid receptor binding"/>
    <property type="evidence" value="ECO:0007669"/>
    <property type="project" value="InterPro"/>
</dbReference>
<dbReference type="EMBL" id="MCFN01000053">
    <property type="protein sequence ID" value="OXB66788.1"/>
    <property type="molecule type" value="Genomic_DNA"/>
</dbReference>
<reference evidence="2 3" key="1">
    <citation type="submission" date="2016-07" db="EMBL/GenBank/DDBJ databases">
        <title>Disparate Historic Effective Population Sizes Predicted by Modern Levels of Genome Diversity for the Scaled Quail (Callipepla squamata) and the Northern Bobwhite (Colinus virginianus): Inferences from First and Second Generation Draft Genome Assemblies for Sympatric New World Quail.</title>
        <authorList>
            <person name="Oldeschulte D.L."/>
            <person name="Halley Y.A."/>
            <person name="Bhattarai E.K."/>
            <person name="Brashear W.A."/>
            <person name="Hill J."/>
            <person name="Metz R.P."/>
            <person name="Johnson C.D."/>
            <person name="Rollins D."/>
            <person name="Peterson M.J."/>
            <person name="Bickhart D.M."/>
            <person name="Decker J.E."/>
            <person name="Seabury C.M."/>
        </authorList>
    </citation>
    <scope>NUCLEOTIDE SEQUENCE [LARGE SCALE GENOMIC DNA]</scope>
    <source>
        <strain evidence="2 3">Texas</strain>
        <tissue evidence="2">Leg muscle</tissue>
    </source>
</reference>
<dbReference type="Pfam" id="PF15741">
    <property type="entry name" value="LRIF1"/>
    <property type="match status" value="1"/>
</dbReference>
<dbReference type="OrthoDB" id="9205665at2759"/>
<keyword evidence="3" id="KW-1185">Reference proteome</keyword>
<sequence>FLKKAAFPSKEPQNRDEREAQQKEDEELRKKFGIVKDIRVHVMRINPSELKEDFGEDSTFKWKFPKKDALPSEKLERRSERVAQQKEDNELRRKFGIVKDVRTHLKRLKF</sequence>
<accession>A0A226NHB1</accession>
<protein>
    <submittedName>
        <fullName evidence="2">Uncharacterized protein</fullName>
    </submittedName>
</protein>
<dbReference type="InterPro" id="IPR026191">
    <property type="entry name" value="LRIF1"/>
</dbReference>